<dbReference type="InterPro" id="IPR050628">
    <property type="entry name" value="SNF2_RAD54_helicase_TF"/>
</dbReference>
<dbReference type="InterPro" id="IPR027417">
    <property type="entry name" value="P-loop_NTPase"/>
</dbReference>
<dbReference type="SMART" id="SM00490">
    <property type="entry name" value="HELICc"/>
    <property type="match status" value="1"/>
</dbReference>
<accession>A0A6C0CKQ1</accession>
<reference evidence="6" key="1">
    <citation type="journal article" date="2020" name="Nature">
        <title>Giant virus diversity and host interactions through global metagenomics.</title>
        <authorList>
            <person name="Schulz F."/>
            <person name="Roux S."/>
            <person name="Paez-Espino D."/>
            <person name="Jungbluth S."/>
            <person name="Walsh D.A."/>
            <person name="Denef V.J."/>
            <person name="McMahon K.D."/>
            <person name="Konstantinidis K.T."/>
            <person name="Eloe-Fadrosh E.A."/>
            <person name="Kyrpides N.C."/>
            <person name="Woyke T."/>
        </authorList>
    </citation>
    <scope>NUCLEOTIDE SEQUENCE</scope>
    <source>
        <strain evidence="6">GVMAG-M-3300021185-45</strain>
    </source>
</reference>
<dbReference type="PANTHER" id="PTHR45626">
    <property type="entry name" value="TRANSCRIPTION TERMINATION FACTOR 2-RELATED"/>
    <property type="match status" value="1"/>
</dbReference>
<dbReference type="InterPro" id="IPR049730">
    <property type="entry name" value="SNF2/RAD54-like_C"/>
</dbReference>
<dbReference type="SMART" id="SM00487">
    <property type="entry name" value="DEXDc"/>
    <property type="match status" value="1"/>
</dbReference>
<dbReference type="InterPro" id="IPR014001">
    <property type="entry name" value="Helicase_ATP-bd"/>
</dbReference>
<evidence type="ECO:0000259" key="4">
    <source>
        <dbReference type="PROSITE" id="PS51192"/>
    </source>
</evidence>
<evidence type="ECO:0008006" key="7">
    <source>
        <dbReference type="Google" id="ProtNLM"/>
    </source>
</evidence>
<dbReference type="InterPro" id="IPR038718">
    <property type="entry name" value="SNF2-like_sf"/>
</dbReference>
<dbReference type="EMBL" id="MN739430">
    <property type="protein sequence ID" value="QHT04470.1"/>
    <property type="molecule type" value="Genomic_DNA"/>
</dbReference>
<evidence type="ECO:0000256" key="2">
    <source>
        <dbReference type="ARBA" id="ARBA00022801"/>
    </source>
</evidence>
<evidence type="ECO:0000313" key="6">
    <source>
        <dbReference type="EMBL" id="QHT04470.1"/>
    </source>
</evidence>
<keyword evidence="3" id="KW-0067">ATP-binding</keyword>
<sequence length="445" mass="51940">MEFKNFLKHSNLGHKQYQEDGVRWITERERGEKFCKGGIIADEMGLGKTIMMIGNLIQNFCMPNLIVLPVVLIDQWREQFIKTTGHNPFVYHGTNTKIFTASRIQHIPIILTTYGTLLSDFKKNKNLFGVQWKRIIFDEAHHLRNRQTKVTKIVHYLKSEVTWLISGTPIQNHINDIYSLFEILKIDKKEFTQPDILRELVDTIVLKRTKKQVGINLPELEENRIETQWTNNAEKLLTEDVHENIANDKNMRLAMMLYERMMCVLPETVVPSIRKIQKQGLIRDQNFEGTKGHSKMDAVIHKLVERKANGNKKIVFSNFHGEIDYLKTNLTNEGLIVEYIDGRVSKRQRKIILGDIVDVLIIQIKTGSEGLNLQKYNEVYFVTPDWNPQTEQQAIARCHRIGQTKKVEVFRFVMSPYHEEGSNIEMYSEEVQVNKREIEKKICSC</sequence>
<dbReference type="SUPFAM" id="SSF52540">
    <property type="entry name" value="P-loop containing nucleoside triphosphate hydrolases"/>
    <property type="match status" value="2"/>
</dbReference>
<dbReference type="CDD" id="cd18008">
    <property type="entry name" value="DEXDc_SHPRH-like"/>
    <property type="match status" value="1"/>
</dbReference>
<proteinExistence type="predicted"/>
<name>A0A6C0CKQ1_9ZZZZ</name>
<keyword evidence="2" id="KW-0378">Hydrolase</keyword>
<evidence type="ECO:0000256" key="1">
    <source>
        <dbReference type="ARBA" id="ARBA00022741"/>
    </source>
</evidence>
<dbReference type="CDD" id="cd18793">
    <property type="entry name" value="SF2_C_SNF"/>
    <property type="match status" value="1"/>
</dbReference>
<dbReference type="Pfam" id="PF00271">
    <property type="entry name" value="Helicase_C"/>
    <property type="match status" value="1"/>
</dbReference>
<evidence type="ECO:0000259" key="5">
    <source>
        <dbReference type="PROSITE" id="PS51194"/>
    </source>
</evidence>
<feature type="domain" description="Helicase C-terminal" evidence="5">
    <location>
        <begin position="295"/>
        <end position="445"/>
    </location>
</feature>
<dbReference type="GO" id="GO:0008094">
    <property type="term" value="F:ATP-dependent activity, acting on DNA"/>
    <property type="evidence" value="ECO:0007669"/>
    <property type="project" value="TreeGrafter"/>
</dbReference>
<dbReference type="PANTHER" id="PTHR45626:SF22">
    <property type="entry name" value="DNA REPAIR PROTEIN RAD5"/>
    <property type="match status" value="1"/>
</dbReference>
<protein>
    <recommendedName>
        <fullName evidence="7">Helicase</fullName>
    </recommendedName>
</protein>
<dbReference type="InterPro" id="IPR000330">
    <property type="entry name" value="SNF2_N"/>
</dbReference>
<dbReference type="AlphaFoldDB" id="A0A6C0CKQ1"/>
<dbReference type="GO" id="GO:0005524">
    <property type="term" value="F:ATP binding"/>
    <property type="evidence" value="ECO:0007669"/>
    <property type="project" value="UniProtKB-KW"/>
</dbReference>
<dbReference type="PROSITE" id="PS51192">
    <property type="entry name" value="HELICASE_ATP_BIND_1"/>
    <property type="match status" value="1"/>
</dbReference>
<dbReference type="GO" id="GO:0006281">
    <property type="term" value="P:DNA repair"/>
    <property type="evidence" value="ECO:0007669"/>
    <property type="project" value="TreeGrafter"/>
</dbReference>
<dbReference type="PROSITE" id="PS51194">
    <property type="entry name" value="HELICASE_CTER"/>
    <property type="match status" value="1"/>
</dbReference>
<dbReference type="Gene3D" id="3.40.50.300">
    <property type="entry name" value="P-loop containing nucleotide triphosphate hydrolases"/>
    <property type="match status" value="1"/>
</dbReference>
<keyword evidence="1" id="KW-0547">Nucleotide-binding</keyword>
<dbReference type="GO" id="GO:0005634">
    <property type="term" value="C:nucleus"/>
    <property type="evidence" value="ECO:0007669"/>
    <property type="project" value="TreeGrafter"/>
</dbReference>
<feature type="domain" description="Helicase ATP-binding" evidence="4">
    <location>
        <begin position="29"/>
        <end position="187"/>
    </location>
</feature>
<dbReference type="InterPro" id="IPR001650">
    <property type="entry name" value="Helicase_C-like"/>
</dbReference>
<dbReference type="Pfam" id="PF00176">
    <property type="entry name" value="SNF2-rel_dom"/>
    <property type="match status" value="1"/>
</dbReference>
<evidence type="ECO:0000256" key="3">
    <source>
        <dbReference type="ARBA" id="ARBA00022840"/>
    </source>
</evidence>
<dbReference type="Gene3D" id="3.40.50.10810">
    <property type="entry name" value="Tandem AAA-ATPase domain"/>
    <property type="match status" value="1"/>
</dbReference>
<organism evidence="6">
    <name type="scientific">viral metagenome</name>
    <dbReference type="NCBI Taxonomy" id="1070528"/>
    <lineage>
        <taxon>unclassified sequences</taxon>
        <taxon>metagenomes</taxon>
        <taxon>organismal metagenomes</taxon>
    </lineage>
</organism>
<dbReference type="GO" id="GO:0016787">
    <property type="term" value="F:hydrolase activity"/>
    <property type="evidence" value="ECO:0007669"/>
    <property type="project" value="UniProtKB-KW"/>
</dbReference>